<dbReference type="Gene3D" id="1.20.1280.50">
    <property type="match status" value="1"/>
</dbReference>
<evidence type="ECO:0000259" key="1">
    <source>
        <dbReference type="PROSITE" id="PS50181"/>
    </source>
</evidence>
<name>A0A6J1CXS5_MOMCH</name>
<dbReference type="PANTHER" id="PTHR38926:SF2">
    <property type="entry name" value="F-BOX_LRR-REPEAT PROTEIN 21-RELATED"/>
    <property type="match status" value="1"/>
</dbReference>
<evidence type="ECO:0000313" key="3">
    <source>
        <dbReference type="RefSeq" id="XP_022146630.1"/>
    </source>
</evidence>
<sequence>MESNPISGDEARNWLELPADITSMILLKLGAIEILSSAQSVCSLWRKICKDPLMWRVVDMHNMGEWDMDYDLEQMCIQAVDRSCGELIDINIQYFGTNELLQYITQSSNQLRRLRIVRCHSITDTGLSEAVSKLPLLEHLEISLCSFTEKTLETVGRCCRLLKSLKLDCQDCRRGMIDCDRDAIAIAENMPNLRYLQIFGSSLTDRGLQAILDGCPDLESLDLRQCFNLDLVGQLGVECAERIKHLRLPHDPTDDYEFIVETDGFGDDDSLDEDYPSGFSDIDFLTEDDDYYEWSGGSNFSDYADFYFD</sequence>
<dbReference type="GeneID" id="111015784"/>
<dbReference type="Gene3D" id="3.80.10.10">
    <property type="entry name" value="Ribonuclease Inhibitor"/>
    <property type="match status" value="2"/>
</dbReference>
<dbReference type="InterPro" id="IPR001810">
    <property type="entry name" value="F-box_dom"/>
</dbReference>
<gene>
    <name evidence="3" type="primary">LOC111015784</name>
</gene>
<dbReference type="RefSeq" id="XP_022146630.1">
    <property type="nucleotide sequence ID" value="XM_022290938.1"/>
</dbReference>
<dbReference type="Proteomes" id="UP000504603">
    <property type="component" value="Unplaced"/>
</dbReference>
<keyword evidence="2" id="KW-1185">Reference proteome</keyword>
<protein>
    <submittedName>
        <fullName evidence="3">F-box protein SKIP19-like</fullName>
    </submittedName>
</protein>
<dbReference type="InterPro" id="IPR006553">
    <property type="entry name" value="Leu-rich_rpt_Cys-con_subtyp"/>
</dbReference>
<dbReference type="KEGG" id="mcha:111015784"/>
<dbReference type="SUPFAM" id="SSF52047">
    <property type="entry name" value="RNI-like"/>
    <property type="match status" value="1"/>
</dbReference>
<dbReference type="PROSITE" id="PS50181">
    <property type="entry name" value="FBOX"/>
    <property type="match status" value="1"/>
</dbReference>
<dbReference type="InterPro" id="IPR055411">
    <property type="entry name" value="LRR_FXL15/At3g58940/PEG3-like"/>
</dbReference>
<evidence type="ECO:0000313" key="2">
    <source>
        <dbReference type="Proteomes" id="UP000504603"/>
    </source>
</evidence>
<feature type="domain" description="F-box" evidence="1">
    <location>
        <begin position="11"/>
        <end position="58"/>
    </location>
</feature>
<dbReference type="OrthoDB" id="2095648at2759"/>
<dbReference type="InterPro" id="IPR032675">
    <property type="entry name" value="LRR_dom_sf"/>
</dbReference>
<proteinExistence type="predicted"/>
<dbReference type="CDD" id="cd22164">
    <property type="entry name" value="F-box_AtSKIP19-like"/>
    <property type="match status" value="1"/>
</dbReference>
<dbReference type="Pfam" id="PF24758">
    <property type="entry name" value="LRR_At5g56370"/>
    <property type="match status" value="1"/>
</dbReference>
<accession>A0A6J1CXS5</accession>
<organism evidence="2 3">
    <name type="scientific">Momordica charantia</name>
    <name type="common">Bitter gourd</name>
    <name type="synonym">Balsam pear</name>
    <dbReference type="NCBI Taxonomy" id="3673"/>
    <lineage>
        <taxon>Eukaryota</taxon>
        <taxon>Viridiplantae</taxon>
        <taxon>Streptophyta</taxon>
        <taxon>Embryophyta</taxon>
        <taxon>Tracheophyta</taxon>
        <taxon>Spermatophyta</taxon>
        <taxon>Magnoliopsida</taxon>
        <taxon>eudicotyledons</taxon>
        <taxon>Gunneridae</taxon>
        <taxon>Pentapetalae</taxon>
        <taxon>rosids</taxon>
        <taxon>fabids</taxon>
        <taxon>Cucurbitales</taxon>
        <taxon>Cucurbitaceae</taxon>
        <taxon>Momordiceae</taxon>
        <taxon>Momordica</taxon>
    </lineage>
</organism>
<dbReference type="PANTHER" id="PTHR38926">
    <property type="entry name" value="F-BOX DOMAIN CONTAINING PROTEIN, EXPRESSED"/>
    <property type="match status" value="1"/>
</dbReference>
<reference evidence="3" key="1">
    <citation type="submission" date="2025-08" db="UniProtKB">
        <authorList>
            <consortium name="RefSeq"/>
        </authorList>
    </citation>
    <scope>IDENTIFICATION</scope>
    <source>
        <strain evidence="3">OHB3-1</strain>
    </source>
</reference>
<dbReference type="AlphaFoldDB" id="A0A6J1CXS5"/>
<dbReference type="SMART" id="SM00367">
    <property type="entry name" value="LRR_CC"/>
    <property type="match status" value="4"/>
</dbReference>
<dbReference type="Pfam" id="PF12937">
    <property type="entry name" value="F-box-like"/>
    <property type="match status" value="1"/>
</dbReference>